<evidence type="ECO:0000256" key="1">
    <source>
        <dbReference type="ARBA" id="ARBA00004496"/>
    </source>
</evidence>
<evidence type="ECO:0000256" key="10">
    <source>
        <dbReference type="ARBA" id="ARBA00032057"/>
    </source>
</evidence>
<keyword evidence="8" id="KW-0119">Carbohydrate metabolism</keyword>
<dbReference type="SUPFAM" id="SSF81296">
    <property type="entry name" value="E set domains"/>
    <property type="match status" value="1"/>
</dbReference>
<dbReference type="SUPFAM" id="SSF51445">
    <property type="entry name" value="(Trans)glycosidases"/>
    <property type="match status" value="1"/>
</dbReference>
<dbReference type="Gene3D" id="2.60.40.10">
    <property type="entry name" value="Immunoglobulins"/>
    <property type="match status" value="1"/>
</dbReference>
<dbReference type="InterPro" id="IPR013783">
    <property type="entry name" value="Ig-like_fold"/>
</dbReference>
<dbReference type="CDD" id="cd11325">
    <property type="entry name" value="AmyAc_GTHase"/>
    <property type="match status" value="1"/>
</dbReference>
<evidence type="ECO:0000256" key="14">
    <source>
        <dbReference type="PIRNR" id="PIRNR006337"/>
    </source>
</evidence>
<evidence type="ECO:0000313" key="17">
    <source>
        <dbReference type="EMBL" id="MFC4425149.1"/>
    </source>
</evidence>
<evidence type="ECO:0000256" key="3">
    <source>
        <dbReference type="ARBA" id="ARBA00008061"/>
    </source>
</evidence>
<dbReference type="InterPro" id="IPR014756">
    <property type="entry name" value="Ig_E-set"/>
</dbReference>
<name>A0ABV8XHV7_9DEIO</name>
<dbReference type="Gene3D" id="3.20.20.80">
    <property type="entry name" value="Glycosidases"/>
    <property type="match status" value="1"/>
</dbReference>
<comment type="similarity">
    <text evidence="3 14">Belongs to the glycosyl hydrolase 13 family.</text>
</comment>
<evidence type="ECO:0000256" key="13">
    <source>
        <dbReference type="NCBIfam" id="TIGR02402"/>
    </source>
</evidence>
<proteinExistence type="inferred from homology"/>
<dbReference type="CDD" id="cd02853">
    <property type="entry name" value="E_set_MTHase_like_N"/>
    <property type="match status" value="1"/>
</dbReference>
<protein>
    <recommendedName>
        <fullName evidence="5 13">Malto-oligosyltrehalose trehalohydrolase</fullName>
        <shortName evidence="14">MTHase</shortName>
        <ecNumber evidence="4 13">3.2.1.141</ecNumber>
    </recommendedName>
    <alternativeName>
        <fullName evidence="11 14">4-alpha-D-((1-&gt;4)-alpha-D-glucano)trehalose trehalohydrolase</fullName>
    </alternativeName>
    <alternativeName>
        <fullName evidence="10 14">Maltooligosyl trehalose trehalohydrolase</fullName>
    </alternativeName>
</protein>
<organism evidence="17 18">
    <name type="scientific">Deinococcus navajonensis</name>
    <dbReference type="NCBI Taxonomy" id="309884"/>
    <lineage>
        <taxon>Bacteria</taxon>
        <taxon>Thermotogati</taxon>
        <taxon>Deinococcota</taxon>
        <taxon>Deinococci</taxon>
        <taxon>Deinococcales</taxon>
        <taxon>Deinococcaceae</taxon>
        <taxon>Deinococcus</taxon>
    </lineage>
</organism>
<comment type="catalytic activity">
    <reaction evidence="12 14">
        <text>hydrolysis of (1-&gt;4)-alpha-D-glucosidic linkage in 4-alpha-D-[(1-&gt;4)-alpha-D-glucanosyl]n trehalose to yield trehalose and (1-&gt;4)-alpha-D-glucan.</text>
        <dbReference type="EC" id="3.2.1.141"/>
    </reaction>
</comment>
<evidence type="ECO:0000256" key="15">
    <source>
        <dbReference type="SAM" id="MobiDB-lite"/>
    </source>
</evidence>
<dbReference type="Pfam" id="PF02922">
    <property type="entry name" value="CBM_48"/>
    <property type="match status" value="1"/>
</dbReference>
<evidence type="ECO:0000313" key="18">
    <source>
        <dbReference type="Proteomes" id="UP001595998"/>
    </source>
</evidence>
<accession>A0ABV8XHV7</accession>
<dbReference type="SMART" id="SM00642">
    <property type="entry name" value="Aamy"/>
    <property type="match status" value="1"/>
</dbReference>
<dbReference type="Gene3D" id="2.60.40.1180">
    <property type="entry name" value="Golgi alpha-mannosidase II"/>
    <property type="match status" value="1"/>
</dbReference>
<keyword evidence="7 14" id="KW-0378">Hydrolase</keyword>
<dbReference type="InterPro" id="IPR017853">
    <property type="entry name" value="GH"/>
</dbReference>
<comment type="subcellular location">
    <subcellularLocation>
        <location evidence="1">Cytoplasm</location>
    </subcellularLocation>
</comment>
<dbReference type="InterPro" id="IPR004193">
    <property type="entry name" value="Glyco_hydro_13_N"/>
</dbReference>
<dbReference type="InterPro" id="IPR012768">
    <property type="entry name" value="Trehalose_TreZ"/>
</dbReference>
<dbReference type="PANTHER" id="PTHR43651:SF11">
    <property type="entry name" value="MALTO-OLIGOSYLTREHALOSE TREHALOHYDROLASE"/>
    <property type="match status" value="1"/>
</dbReference>
<evidence type="ECO:0000256" key="7">
    <source>
        <dbReference type="ARBA" id="ARBA00022801"/>
    </source>
</evidence>
<dbReference type="RefSeq" id="WP_380036231.1">
    <property type="nucleotide sequence ID" value="NZ_JBHSEH010000004.1"/>
</dbReference>
<keyword evidence="6" id="KW-0963">Cytoplasm</keyword>
<evidence type="ECO:0000256" key="9">
    <source>
        <dbReference type="ARBA" id="ARBA00023295"/>
    </source>
</evidence>
<feature type="region of interest" description="Disordered" evidence="15">
    <location>
        <begin position="1"/>
        <end position="23"/>
    </location>
</feature>
<comment type="caution">
    <text evidence="17">The sequence shown here is derived from an EMBL/GenBank/DDBJ whole genome shotgun (WGS) entry which is preliminary data.</text>
</comment>
<evidence type="ECO:0000256" key="11">
    <source>
        <dbReference type="ARBA" id="ARBA00033284"/>
    </source>
</evidence>
<keyword evidence="9 14" id="KW-0326">Glycosidase</keyword>
<dbReference type="Proteomes" id="UP001595998">
    <property type="component" value="Unassembled WGS sequence"/>
</dbReference>
<dbReference type="GO" id="GO:0033942">
    <property type="term" value="F:4-alpha-D-(1-&gt;4)-alpha-D-glucanotrehalose trehalohydrolase activity"/>
    <property type="evidence" value="ECO:0007669"/>
    <property type="project" value="UniProtKB-EC"/>
</dbReference>
<gene>
    <name evidence="17" type="primary">treZ</name>
    <name evidence="17" type="ORF">ACFOZ9_02920</name>
</gene>
<dbReference type="NCBIfam" id="TIGR02402">
    <property type="entry name" value="trehalose_TreZ"/>
    <property type="match status" value="1"/>
</dbReference>
<dbReference type="PIRSF" id="PIRSF006337">
    <property type="entry name" value="Trehalose_TreZ"/>
    <property type="match status" value="1"/>
</dbReference>
<dbReference type="InterPro" id="IPR006047">
    <property type="entry name" value="GH13_cat_dom"/>
</dbReference>
<evidence type="ECO:0000256" key="5">
    <source>
        <dbReference type="ARBA" id="ARBA00015938"/>
    </source>
</evidence>
<keyword evidence="18" id="KW-1185">Reference proteome</keyword>
<comment type="pathway">
    <text evidence="2 14">Glycan biosynthesis; trehalose biosynthesis.</text>
</comment>
<evidence type="ECO:0000256" key="6">
    <source>
        <dbReference type="ARBA" id="ARBA00022490"/>
    </source>
</evidence>
<feature type="domain" description="Glycosyl hydrolase family 13 catalytic" evidence="16">
    <location>
        <begin position="86"/>
        <end position="466"/>
    </location>
</feature>
<evidence type="ECO:0000256" key="2">
    <source>
        <dbReference type="ARBA" id="ARBA00005199"/>
    </source>
</evidence>
<dbReference type="Gene3D" id="1.10.10.760">
    <property type="entry name" value="E-set domains of sugar-utilizing enzymes"/>
    <property type="match status" value="1"/>
</dbReference>
<dbReference type="EC" id="3.2.1.141" evidence="4 13"/>
<evidence type="ECO:0000256" key="12">
    <source>
        <dbReference type="ARBA" id="ARBA00034013"/>
    </source>
</evidence>
<reference evidence="18" key="1">
    <citation type="journal article" date="2019" name="Int. J. Syst. Evol. Microbiol.">
        <title>The Global Catalogue of Microorganisms (GCM) 10K type strain sequencing project: providing services to taxonomists for standard genome sequencing and annotation.</title>
        <authorList>
            <consortium name="The Broad Institute Genomics Platform"/>
            <consortium name="The Broad Institute Genome Sequencing Center for Infectious Disease"/>
            <person name="Wu L."/>
            <person name="Ma J."/>
        </authorList>
    </citation>
    <scope>NUCLEOTIDE SEQUENCE [LARGE SCALE GENOMIC DNA]</scope>
    <source>
        <strain evidence="18">CCUG 56029</strain>
    </source>
</reference>
<evidence type="ECO:0000256" key="4">
    <source>
        <dbReference type="ARBA" id="ARBA00012268"/>
    </source>
</evidence>
<dbReference type="EMBL" id="JBHSEH010000004">
    <property type="protein sequence ID" value="MFC4425149.1"/>
    <property type="molecule type" value="Genomic_DNA"/>
</dbReference>
<evidence type="ECO:0000256" key="8">
    <source>
        <dbReference type="ARBA" id="ARBA00023277"/>
    </source>
</evidence>
<sequence length="606" mass="66379">MTSLAYSSPPVRPPALGAHPGPDGTTFRLWSEAAQAAAVVVFGPMDSSDAGQATRRPLQPAGQGVFEATFPDLGPGTRYKFEVDGQVFPDPYARWLPEGVHGPAVVWTSTHEARHVPVSRQPGELVIYELHVGTFTPEGTYRAAAQHLGHLRELGVTAIELLPLSAFPGQRGWGYDGVAHFAPFAPYGPPEDLQTLIDEAHGHGLLVLLDMVYNHFGPDGNYLGAYSAGYFNPNAHTPWGPAPDYTQPFMRQLALDSAEHWLRTYRFDGLRLDATHTLVDPTGRHILDELTSLVHTVGRERGVPTFVFCEDERNQPALVTEVGTNGVWADDFHHLVRVALTGEQDGYYAAYRPDVADLARCLERGWLYEGQPWPLSGEPRGHAADPLEAPAFVYCIQNHDQIGNRAVGDRLQVTAGRDGFLAASALLLFLPMTPLLFQGQEWMTSTPFLFFSDFAGELGEAVTRGRLAEFAGFEAFARPGGEAAVPDPQAPETFERSRLNWAEPEQEDHAAVLALYRQLLSLRREDPVLRRATRAGLSAGAEGGLLWVQRRHESQRRLLLVNFSHEAVVPDTLDLTGAREVLRTSSPVAGPSSIAPRSAAVFAWDS</sequence>
<dbReference type="InterPro" id="IPR044901">
    <property type="entry name" value="Trehalose_TreZ_E-set_sf"/>
</dbReference>
<dbReference type="InterPro" id="IPR013780">
    <property type="entry name" value="Glyco_hydro_b"/>
</dbReference>
<dbReference type="PANTHER" id="PTHR43651">
    <property type="entry name" value="1,4-ALPHA-GLUCAN-BRANCHING ENZYME"/>
    <property type="match status" value="1"/>
</dbReference>
<evidence type="ECO:0000259" key="16">
    <source>
        <dbReference type="SMART" id="SM00642"/>
    </source>
</evidence>